<sequence length="454" mass="52499">MENAVYLSEALFDVINAIEVYENSGDPSTDLQRVILKLDYVQRLAVNLNMEEDIITSIGRAYRLLVQIENNNFNRDRYGALLHREGQRGRPSYDISEEQLSFLLEKGFQVRDISNILGVSSRTVERRMSGFGLSVTGMYSGIDDMQLDELVVTATGQHPQWGIRMVKGYLQRKGIRVQWKRVRQSLLRTDPIGLMERWTRTIKRREYRVKYPLSLWHIDGNHKLIRWRIVVHGGIDGYSRLPVYLKASNNNKAETVLHCFQEAVAEYGLPSRVRSDKGGENVDVSAYMLNHVQRGPGRGSMITGKSTHNQRIERLWRDVFSGCLGFFYDLFHHLENQLLLDPDEDAHLWCLHFVFLPIVNNHLKNWRHAYINHPLSSESNRTPIQLWIRGLQEARTSGRAEDIDFQNDSTYYGVDWAGPIPEIDPDIVAVPDTDCPFNNEQLRELPRLDGMTYL</sequence>
<gene>
    <name evidence="1" type="ORF">PACLA_8A043221</name>
</gene>
<dbReference type="PANTHER" id="PTHR46791">
    <property type="entry name" value="EXPRESSED PROTEIN"/>
    <property type="match status" value="1"/>
</dbReference>
<dbReference type="InterPro" id="IPR001584">
    <property type="entry name" value="Integrase_cat-core"/>
</dbReference>
<dbReference type="GO" id="GO:0015074">
    <property type="term" value="P:DNA integration"/>
    <property type="evidence" value="ECO:0007669"/>
    <property type="project" value="InterPro"/>
</dbReference>
<dbReference type="Gene3D" id="3.30.420.10">
    <property type="entry name" value="Ribonuclease H-like superfamily/Ribonuclease H"/>
    <property type="match status" value="1"/>
</dbReference>
<dbReference type="AlphaFoldDB" id="A0A7D9DS54"/>
<dbReference type="InterPro" id="IPR058913">
    <property type="entry name" value="Integrase_dom_put"/>
</dbReference>
<comment type="caution">
    <text evidence="1">The sequence shown here is derived from an EMBL/GenBank/DDBJ whole genome shotgun (WGS) entry which is preliminary data.</text>
</comment>
<organism evidence="1 2">
    <name type="scientific">Paramuricea clavata</name>
    <name type="common">Red gorgonian</name>
    <name type="synonym">Violescent sea-whip</name>
    <dbReference type="NCBI Taxonomy" id="317549"/>
    <lineage>
        <taxon>Eukaryota</taxon>
        <taxon>Metazoa</taxon>
        <taxon>Cnidaria</taxon>
        <taxon>Anthozoa</taxon>
        <taxon>Octocorallia</taxon>
        <taxon>Malacalcyonacea</taxon>
        <taxon>Plexauridae</taxon>
        <taxon>Paramuricea</taxon>
    </lineage>
</organism>
<evidence type="ECO:0000313" key="2">
    <source>
        <dbReference type="Proteomes" id="UP001152795"/>
    </source>
</evidence>
<dbReference type="Pfam" id="PF24764">
    <property type="entry name" value="rva_4"/>
    <property type="match status" value="1"/>
</dbReference>
<dbReference type="InterPro" id="IPR036397">
    <property type="entry name" value="RNaseH_sf"/>
</dbReference>
<accession>A0A7D9DS54</accession>
<reference evidence="1" key="1">
    <citation type="submission" date="2020-04" db="EMBL/GenBank/DDBJ databases">
        <authorList>
            <person name="Alioto T."/>
            <person name="Alioto T."/>
            <person name="Gomez Garrido J."/>
        </authorList>
    </citation>
    <scope>NUCLEOTIDE SEQUENCE</scope>
    <source>
        <strain evidence="1">A484AB</strain>
    </source>
</reference>
<keyword evidence="2" id="KW-1185">Reference proteome</keyword>
<dbReference type="PANTHER" id="PTHR46791:SF5">
    <property type="entry name" value="CLR5 DOMAIN-CONTAINING PROTEIN-RELATED"/>
    <property type="match status" value="1"/>
</dbReference>
<name>A0A7D9DS54_PARCT</name>
<dbReference type="PROSITE" id="PS50994">
    <property type="entry name" value="INTEGRASE"/>
    <property type="match status" value="1"/>
</dbReference>
<protein>
    <submittedName>
        <fullName evidence="1">PREDICTED: uncharacterized protein LOC107331191</fullName>
    </submittedName>
</protein>
<evidence type="ECO:0000313" key="1">
    <source>
        <dbReference type="EMBL" id="CAB3991437.1"/>
    </source>
</evidence>
<dbReference type="GO" id="GO:0003676">
    <property type="term" value="F:nucleic acid binding"/>
    <property type="evidence" value="ECO:0007669"/>
    <property type="project" value="InterPro"/>
</dbReference>
<dbReference type="OrthoDB" id="5980853at2759"/>
<dbReference type="EMBL" id="CACRXK020001850">
    <property type="protein sequence ID" value="CAB3991437.1"/>
    <property type="molecule type" value="Genomic_DNA"/>
</dbReference>
<proteinExistence type="predicted"/>
<dbReference type="InterPro" id="IPR012337">
    <property type="entry name" value="RNaseH-like_sf"/>
</dbReference>
<dbReference type="Proteomes" id="UP001152795">
    <property type="component" value="Unassembled WGS sequence"/>
</dbReference>
<dbReference type="SUPFAM" id="SSF53098">
    <property type="entry name" value="Ribonuclease H-like"/>
    <property type="match status" value="1"/>
</dbReference>